<reference evidence="1" key="1">
    <citation type="submission" date="2016-05" db="EMBL/GenBank/DDBJ databases">
        <authorList>
            <person name="Lavstsen T."/>
            <person name="Jespersen J.S."/>
        </authorList>
    </citation>
    <scope>NUCLEOTIDE SEQUENCE</scope>
    <source>
        <tissue evidence="1">Brain</tissue>
    </source>
</reference>
<gene>
    <name evidence="1" type="primary">Nfu_g_1_019051</name>
</gene>
<feature type="non-terminal residue" evidence="1">
    <location>
        <position position="98"/>
    </location>
</feature>
<protein>
    <submittedName>
        <fullName evidence="1">Uncharacterized protein</fullName>
    </submittedName>
</protein>
<sequence>SAKRPQQLSDFPSVKRESVREMDLSEALMLNQTDASHQETGIRLDLKELLMTGFTLLNSEVWLFGNTEAVWESLRNGWGRIKCYYRRRTPAVLSQRRR</sequence>
<accession>A0A1A8CF15</accession>
<evidence type="ECO:0000313" key="1">
    <source>
        <dbReference type="EMBL" id="SBP78264.1"/>
    </source>
</evidence>
<dbReference type="EMBL" id="HADZ01014323">
    <property type="protein sequence ID" value="SBP78264.1"/>
    <property type="molecule type" value="Transcribed_RNA"/>
</dbReference>
<proteinExistence type="predicted"/>
<dbReference type="AlphaFoldDB" id="A0A1A8CF15"/>
<reference evidence="1" key="2">
    <citation type="submission" date="2016-06" db="EMBL/GenBank/DDBJ databases">
        <title>The genome of a short-lived fish provides insights into sex chromosome evolution and the genetic control of aging.</title>
        <authorList>
            <person name="Reichwald K."/>
            <person name="Felder M."/>
            <person name="Petzold A."/>
            <person name="Koch P."/>
            <person name="Groth M."/>
            <person name="Platzer M."/>
        </authorList>
    </citation>
    <scope>NUCLEOTIDE SEQUENCE</scope>
    <source>
        <tissue evidence="1">Brain</tissue>
    </source>
</reference>
<feature type="non-terminal residue" evidence="1">
    <location>
        <position position="1"/>
    </location>
</feature>
<organism evidence="1">
    <name type="scientific">Nothobranchius kadleci</name>
    <name type="common">African annual killifish</name>
    <dbReference type="NCBI Taxonomy" id="1051664"/>
    <lineage>
        <taxon>Eukaryota</taxon>
        <taxon>Metazoa</taxon>
        <taxon>Chordata</taxon>
        <taxon>Craniata</taxon>
        <taxon>Vertebrata</taxon>
        <taxon>Euteleostomi</taxon>
        <taxon>Actinopterygii</taxon>
        <taxon>Neopterygii</taxon>
        <taxon>Teleostei</taxon>
        <taxon>Neoteleostei</taxon>
        <taxon>Acanthomorphata</taxon>
        <taxon>Ovalentaria</taxon>
        <taxon>Atherinomorphae</taxon>
        <taxon>Cyprinodontiformes</taxon>
        <taxon>Nothobranchiidae</taxon>
        <taxon>Nothobranchius</taxon>
    </lineage>
</organism>
<name>A0A1A8CF15_NOTKA</name>